<proteinExistence type="predicted"/>
<evidence type="ECO:0000313" key="2">
    <source>
        <dbReference type="Proteomes" id="UP000265703"/>
    </source>
</evidence>
<accession>A0A397T0Z7</accession>
<reference evidence="1 2" key="1">
    <citation type="submission" date="2018-06" db="EMBL/GenBank/DDBJ databases">
        <title>Comparative genomics reveals the genomic features of Rhizophagus irregularis, R. cerebriforme, R. diaphanum and Gigaspora rosea, and their symbiotic lifestyle signature.</title>
        <authorList>
            <person name="Morin E."/>
            <person name="San Clemente H."/>
            <person name="Chen E.C.H."/>
            <person name="De La Providencia I."/>
            <person name="Hainaut M."/>
            <person name="Kuo A."/>
            <person name="Kohler A."/>
            <person name="Murat C."/>
            <person name="Tang N."/>
            <person name="Roy S."/>
            <person name="Loubradou J."/>
            <person name="Henrissat B."/>
            <person name="Grigoriev I.V."/>
            <person name="Corradi N."/>
            <person name="Roux C."/>
            <person name="Martin F.M."/>
        </authorList>
    </citation>
    <scope>NUCLEOTIDE SEQUENCE [LARGE SCALE GENOMIC DNA]</scope>
    <source>
        <strain evidence="1 2">DAOM 227022</strain>
    </source>
</reference>
<name>A0A397T0Z7_9GLOM</name>
<keyword evidence="2" id="KW-1185">Reference proteome</keyword>
<dbReference type="OrthoDB" id="2371655at2759"/>
<gene>
    <name evidence="1" type="ORF">C1645_877107</name>
</gene>
<sequence>MKKCWDTDPSKRPTIIELRDIISQWLICVNEYYEVNSISNKNTRFIKVSSDIVYQFRNDAYEFIEAKALAHEQVDTSNIQFHPQACYTCRAITEISDQKDFGSLESCAIKDEEE</sequence>
<comment type="caution">
    <text evidence="1">The sequence shown here is derived from an EMBL/GenBank/DDBJ whole genome shotgun (WGS) entry which is preliminary data.</text>
</comment>
<dbReference type="AlphaFoldDB" id="A0A397T0Z7"/>
<evidence type="ECO:0008006" key="3">
    <source>
        <dbReference type="Google" id="ProtNLM"/>
    </source>
</evidence>
<dbReference type="EMBL" id="QKYT01000244">
    <property type="protein sequence ID" value="RIA88831.1"/>
    <property type="molecule type" value="Genomic_DNA"/>
</dbReference>
<organism evidence="1 2">
    <name type="scientific">Glomus cerebriforme</name>
    <dbReference type="NCBI Taxonomy" id="658196"/>
    <lineage>
        <taxon>Eukaryota</taxon>
        <taxon>Fungi</taxon>
        <taxon>Fungi incertae sedis</taxon>
        <taxon>Mucoromycota</taxon>
        <taxon>Glomeromycotina</taxon>
        <taxon>Glomeromycetes</taxon>
        <taxon>Glomerales</taxon>
        <taxon>Glomeraceae</taxon>
        <taxon>Glomus</taxon>
    </lineage>
</organism>
<protein>
    <recommendedName>
        <fullName evidence="3">Serine-threonine/tyrosine-protein kinase catalytic domain-containing protein</fullName>
    </recommendedName>
</protein>
<dbReference type="Proteomes" id="UP000265703">
    <property type="component" value="Unassembled WGS sequence"/>
</dbReference>
<evidence type="ECO:0000313" key="1">
    <source>
        <dbReference type="EMBL" id="RIA88831.1"/>
    </source>
</evidence>